<evidence type="ECO:0000256" key="1">
    <source>
        <dbReference type="ARBA" id="ARBA00004141"/>
    </source>
</evidence>
<evidence type="ECO:0000256" key="2">
    <source>
        <dbReference type="ARBA" id="ARBA00007524"/>
    </source>
</evidence>
<dbReference type="PANTHER" id="PTHR10057:SF0">
    <property type="entry name" value="TRANSLOCATOR PROTEIN"/>
    <property type="match status" value="1"/>
</dbReference>
<comment type="similarity">
    <text evidence="2">Belongs to the TspO/BZRP family.</text>
</comment>
<evidence type="ECO:0000256" key="6">
    <source>
        <dbReference type="SAM" id="Phobius"/>
    </source>
</evidence>
<feature type="transmembrane region" description="Helical" evidence="6">
    <location>
        <begin position="83"/>
        <end position="102"/>
    </location>
</feature>
<evidence type="ECO:0000313" key="7">
    <source>
        <dbReference type="EMBL" id="MDM9631426.1"/>
    </source>
</evidence>
<comment type="subcellular location">
    <subcellularLocation>
        <location evidence="1">Membrane</location>
        <topology evidence="1">Multi-pass membrane protein</topology>
    </subcellularLocation>
</comment>
<dbReference type="PIRSF" id="PIRSF005859">
    <property type="entry name" value="PBR"/>
    <property type="match status" value="1"/>
</dbReference>
<dbReference type="Pfam" id="PF03073">
    <property type="entry name" value="TspO_MBR"/>
    <property type="match status" value="1"/>
</dbReference>
<feature type="transmembrane region" description="Helical" evidence="6">
    <location>
        <begin position="137"/>
        <end position="157"/>
    </location>
</feature>
<dbReference type="InterPro" id="IPR038330">
    <property type="entry name" value="TspO/MBR-related_sf"/>
</dbReference>
<dbReference type="EMBL" id="JAUDUY010000003">
    <property type="protein sequence ID" value="MDM9631426.1"/>
    <property type="molecule type" value="Genomic_DNA"/>
</dbReference>
<proteinExistence type="inferred from homology"/>
<dbReference type="Proteomes" id="UP001174839">
    <property type="component" value="Unassembled WGS sequence"/>
</dbReference>
<dbReference type="RefSeq" id="WP_289724781.1">
    <property type="nucleotide sequence ID" value="NZ_JAUDUY010000003.1"/>
</dbReference>
<feature type="transmembrane region" description="Helical" evidence="6">
    <location>
        <begin position="108"/>
        <end position="125"/>
    </location>
</feature>
<evidence type="ECO:0000256" key="4">
    <source>
        <dbReference type="ARBA" id="ARBA00022989"/>
    </source>
</evidence>
<dbReference type="Gene3D" id="1.20.1260.100">
    <property type="entry name" value="TspO/MBR protein"/>
    <property type="match status" value="1"/>
</dbReference>
<evidence type="ECO:0000256" key="3">
    <source>
        <dbReference type="ARBA" id="ARBA00022692"/>
    </source>
</evidence>
<dbReference type="PANTHER" id="PTHR10057">
    <property type="entry name" value="PERIPHERAL-TYPE BENZODIAZEPINE RECEPTOR"/>
    <property type="match status" value="1"/>
</dbReference>
<reference evidence="7" key="1">
    <citation type="submission" date="2023-06" db="EMBL/GenBank/DDBJ databases">
        <title>Robiginitalea aurantiacus sp. nov. and Algoriphagus sediminis sp. nov., isolated from coastal sediment.</title>
        <authorList>
            <person name="Zhou Z.Y."/>
            <person name="An J."/>
            <person name="Jia Y.W."/>
            <person name="Du Z.J."/>
        </authorList>
    </citation>
    <scope>NUCLEOTIDE SEQUENCE</scope>
    <source>
        <strain evidence="7">M39</strain>
    </source>
</reference>
<dbReference type="InterPro" id="IPR004307">
    <property type="entry name" value="TspO_MBR"/>
</dbReference>
<accession>A0ABT7WES2</accession>
<evidence type="ECO:0000313" key="8">
    <source>
        <dbReference type="Proteomes" id="UP001174839"/>
    </source>
</evidence>
<sequence length="160" mass="18278">MRREKKTYLRIALAVIVCLLVGALSGFATQSSVDTWYTTLNKPSFNPPNWIFAPVWTTLYILMGIAAGIVWGHGYYHKWVKTALYFFGFQLLFNASWSIIFFGLQSPLPALLILIILLGLILLTIRRFKIVSRTAAYLMVPYLLWVLFAGILNFKIVQLN</sequence>
<dbReference type="CDD" id="cd15904">
    <property type="entry name" value="TSPO_MBR"/>
    <property type="match status" value="1"/>
</dbReference>
<keyword evidence="8" id="KW-1185">Reference proteome</keyword>
<comment type="caution">
    <text evidence="7">The sequence shown here is derived from an EMBL/GenBank/DDBJ whole genome shotgun (WGS) entry which is preliminary data.</text>
</comment>
<keyword evidence="4 6" id="KW-1133">Transmembrane helix</keyword>
<keyword evidence="5 6" id="KW-0472">Membrane</keyword>
<keyword evidence="3 6" id="KW-0812">Transmembrane</keyword>
<name>A0ABT7WES2_9FLAO</name>
<organism evidence="7 8">
    <name type="scientific">Robiginitalea aurantiaca</name>
    <dbReference type="NCBI Taxonomy" id="3056915"/>
    <lineage>
        <taxon>Bacteria</taxon>
        <taxon>Pseudomonadati</taxon>
        <taxon>Bacteroidota</taxon>
        <taxon>Flavobacteriia</taxon>
        <taxon>Flavobacteriales</taxon>
        <taxon>Flavobacteriaceae</taxon>
        <taxon>Robiginitalea</taxon>
    </lineage>
</organism>
<evidence type="ECO:0000256" key="5">
    <source>
        <dbReference type="ARBA" id="ARBA00023136"/>
    </source>
</evidence>
<gene>
    <name evidence="7" type="ORF">QU605_08085</name>
</gene>
<feature type="transmembrane region" description="Helical" evidence="6">
    <location>
        <begin position="50"/>
        <end position="71"/>
    </location>
</feature>
<protein>
    <submittedName>
        <fullName evidence="7">TspO/MBR family protein</fullName>
    </submittedName>
</protein>